<feature type="region of interest" description="Disordered" evidence="1">
    <location>
        <begin position="111"/>
        <end position="193"/>
    </location>
</feature>
<sequence>MGCGASKRAVHPRTGRSADADPGKRAAPPAEWEAEMRHAMGKGGEFRNLPPDLSANDLQSVQSSVNAQASEKRVIHPSQPSNIYSMSVIMEASREGSFCWSSFDVEEQRRVGGHTPSMSGSVNRKGFGGGASPLRRTGSAGVSTGRRDSKGGGPLMDHAARMNASQPAEPRSPLQVAVRGPSPEVSLDHLNNA</sequence>
<gene>
    <name evidence="2" type="ORF">HAND1043_LOCUS21451</name>
</gene>
<accession>A0A6U4T8B4</accession>
<feature type="region of interest" description="Disordered" evidence="1">
    <location>
        <begin position="1"/>
        <end position="31"/>
    </location>
</feature>
<evidence type="ECO:0000256" key="1">
    <source>
        <dbReference type="SAM" id="MobiDB-lite"/>
    </source>
</evidence>
<name>A0A6U4T8B4_HEMAN</name>
<organism evidence="2">
    <name type="scientific">Hemiselmis andersenii</name>
    <name type="common">Cryptophyte alga</name>
    <dbReference type="NCBI Taxonomy" id="464988"/>
    <lineage>
        <taxon>Eukaryota</taxon>
        <taxon>Cryptophyceae</taxon>
        <taxon>Cryptomonadales</taxon>
        <taxon>Hemiselmidaceae</taxon>
        <taxon>Hemiselmis</taxon>
    </lineage>
</organism>
<protein>
    <submittedName>
        <fullName evidence="2">Uncharacterized protein</fullName>
    </submittedName>
</protein>
<dbReference type="AlphaFoldDB" id="A0A6U4T8B4"/>
<dbReference type="EMBL" id="HBFK01035414">
    <property type="protein sequence ID" value="CAD8754943.1"/>
    <property type="molecule type" value="Transcribed_RNA"/>
</dbReference>
<reference evidence="2" key="1">
    <citation type="submission" date="2021-01" db="EMBL/GenBank/DDBJ databases">
        <authorList>
            <person name="Corre E."/>
            <person name="Pelletier E."/>
            <person name="Niang G."/>
            <person name="Scheremetjew M."/>
            <person name="Finn R."/>
            <person name="Kale V."/>
            <person name="Holt S."/>
            <person name="Cochrane G."/>
            <person name="Meng A."/>
            <person name="Brown T."/>
            <person name="Cohen L."/>
        </authorList>
    </citation>
    <scope>NUCLEOTIDE SEQUENCE</scope>
    <source>
        <strain evidence="2">CCMP441</strain>
    </source>
</reference>
<evidence type="ECO:0000313" key="2">
    <source>
        <dbReference type="EMBL" id="CAD8754943.1"/>
    </source>
</evidence>
<proteinExistence type="predicted"/>